<evidence type="ECO:0000313" key="2">
    <source>
        <dbReference type="Proteomes" id="UP001161423"/>
    </source>
</evidence>
<keyword evidence="2" id="KW-1185">Reference proteome</keyword>
<sequence length="176" mass="19775">MHTRNLVGFVVLSSSLLLSACGDGQKSQIDEALAAKFDTNLCFKELKQFPYVARPKPRDWLQPMVDDGLLDMEERKSKTNSGSEYIYTMTEKALKYSTNEGHFCYGTQRYEDVEGLPDTDDGFKPGMQIPVKVIVNREITADWAEADVLKNKVQNGEVILPAVLIFKQDGSISVFK</sequence>
<evidence type="ECO:0000313" key="1">
    <source>
        <dbReference type="EMBL" id="GLP99946.1"/>
    </source>
</evidence>
<organism evidence="1 2">
    <name type="scientific">Methylophaga thalassica</name>
    <dbReference type="NCBI Taxonomy" id="40223"/>
    <lineage>
        <taxon>Bacteria</taxon>
        <taxon>Pseudomonadati</taxon>
        <taxon>Pseudomonadota</taxon>
        <taxon>Gammaproteobacteria</taxon>
        <taxon>Thiotrichales</taxon>
        <taxon>Piscirickettsiaceae</taxon>
        <taxon>Methylophaga</taxon>
    </lineage>
</organism>
<proteinExistence type="predicted"/>
<dbReference type="Proteomes" id="UP001161423">
    <property type="component" value="Unassembled WGS sequence"/>
</dbReference>
<gene>
    <name evidence="1" type="ORF">GCM10007891_18000</name>
</gene>
<evidence type="ECO:0008006" key="3">
    <source>
        <dbReference type="Google" id="ProtNLM"/>
    </source>
</evidence>
<dbReference type="EMBL" id="BSND01000005">
    <property type="protein sequence ID" value="GLP99946.1"/>
    <property type="molecule type" value="Genomic_DNA"/>
</dbReference>
<dbReference type="RefSeq" id="WP_284723130.1">
    <property type="nucleotide sequence ID" value="NZ_BSND01000005.1"/>
</dbReference>
<reference evidence="1" key="2">
    <citation type="submission" date="2023-01" db="EMBL/GenBank/DDBJ databases">
        <title>Draft genome sequence of Methylophaga thalassica strain NBRC 102424.</title>
        <authorList>
            <person name="Sun Q."/>
            <person name="Mori K."/>
        </authorList>
    </citation>
    <scope>NUCLEOTIDE SEQUENCE</scope>
    <source>
        <strain evidence="1">NBRC 102424</strain>
    </source>
</reference>
<reference evidence="1" key="1">
    <citation type="journal article" date="2014" name="Int. J. Syst. Evol. Microbiol.">
        <title>Complete genome of a new Firmicutes species belonging to the dominant human colonic microbiota ('Ruminococcus bicirculans') reveals two chromosomes and a selective capacity to utilize plant glucans.</title>
        <authorList>
            <consortium name="NISC Comparative Sequencing Program"/>
            <person name="Wegmann U."/>
            <person name="Louis P."/>
            <person name="Goesmann A."/>
            <person name="Henrissat B."/>
            <person name="Duncan S.H."/>
            <person name="Flint H.J."/>
        </authorList>
    </citation>
    <scope>NUCLEOTIDE SEQUENCE</scope>
    <source>
        <strain evidence="1">NBRC 102424</strain>
    </source>
</reference>
<accession>A0ABQ5TUU8</accession>
<name>A0ABQ5TUU8_9GAMM</name>
<protein>
    <recommendedName>
        <fullName evidence="3">Lipoprotein</fullName>
    </recommendedName>
</protein>
<comment type="caution">
    <text evidence="1">The sequence shown here is derived from an EMBL/GenBank/DDBJ whole genome shotgun (WGS) entry which is preliminary data.</text>
</comment>
<dbReference type="PROSITE" id="PS51257">
    <property type="entry name" value="PROKAR_LIPOPROTEIN"/>
    <property type="match status" value="1"/>
</dbReference>